<evidence type="ECO:0000313" key="7">
    <source>
        <dbReference type="Proteomes" id="UP000243719"/>
    </source>
</evidence>
<dbReference type="PROSITE" id="PS00070">
    <property type="entry name" value="ALDEHYDE_DEHYDR_CYS"/>
    <property type="match status" value="1"/>
</dbReference>
<evidence type="ECO:0000259" key="5">
    <source>
        <dbReference type="Pfam" id="PF00171"/>
    </source>
</evidence>
<name>A0A1H2PQD7_9BURK</name>
<dbReference type="PANTHER" id="PTHR11699">
    <property type="entry name" value="ALDEHYDE DEHYDROGENASE-RELATED"/>
    <property type="match status" value="1"/>
</dbReference>
<dbReference type="InterPro" id="IPR016162">
    <property type="entry name" value="Ald_DH_N"/>
</dbReference>
<dbReference type="FunFam" id="3.40.605.10:FF:000007">
    <property type="entry name" value="NAD/NADP-dependent betaine aldehyde dehydrogenase"/>
    <property type="match status" value="1"/>
</dbReference>
<dbReference type="Pfam" id="PF00171">
    <property type="entry name" value="Aldedh"/>
    <property type="match status" value="1"/>
</dbReference>
<gene>
    <name evidence="6" type="ORF">SAMN05216551_106204</name>
</gene>
<evidence type="ECO:0000256" key="1">
    <source>
        <dbReference type="ARBA" id="ARBA00009986"/>
    </source>
</evidence>
<organism evidence="6 7">
    <name type="scientific">Chitinasiproducens palmae</name>
    <dbReference type="NCBI Taxonomy" id="1770053"/>
    <lineage>
        <taxon>Bacteria</taxon>
        <taxon>Pseudomonadati</taxon>
        <taxon>Pseudomonadota</taxon>
        <taxon>Betaproteobacteria</taxon>
        <taxon>Burkholderiales</taxon>
        <taxon>Burkholderiaceae</taxon>
        <taxon>Chitinasiproducens</taxon>
    </lineage>
</organism>
<feature type="active site" evidence="3">
    <location>
        <position position="272"/>
    </location>
</feature>
<dbReference type="RefSeq" id="WP_091908401.1">
    <property type="nucleotide sequence ID" value="NZ_FNLO01000006.1"/>
</dbReference>
<evidence type="ECO:0000256" key="3">
    <source>
        <dbReference type="PROSITE-ProRule" id="PRU10007"/>
    </source>
</evidence>
<comment type="similarity">
    <text evidence="1 4">Belongs to the aldehyde dehydrogenase family.</text>
</comment>
<dbReference type="Gene3D" id="3.40.309.10">
    <property type="entry name" value="Aldehyde Dehydrogenase, Chain A, domain 2"/>
    <property type="match status" value="1"/>
</dbReference>
<dbReference type="Proteomes" id="UP000243719">
    <property type="component" value="Unassembled WGS sequence"/>
</dbReference>
<dbReference type="PROSITE" id="PS00687">
    <property type="entry name" value="ALDEHYDE_DEHYDR_GLU"/>
    <property type="match status" value="1"/>
</dbReference>
<keyword evidence="7" id="KW-1185">Reference proteome</keyword>
<dbReference type="InterPro" id="IPR016163">
    <property type="entry name" value="Ald_DH_C"/>
</dbReference>
<dbReference type="SUPFAM" id="SSF53720">
    <property type="entry name" value="ALDH-like"/>
    <property type="match status" value="1"/>
</dbReference>
<proteinExistence type="inferred from homology"/>
<dbReference type="OrthoDB" id="6187633at2"/>
<dbReference type="Gene3D" id="3.40.605.10">
    <property type="entry name" value="Aldehyde Dehydrogenase, Chain A, domain 1"/>
    <property type="match status" value="1"/>
</dbReference>
<accession>A0A1H2PQD7</accession>
<evidence type="ECO:0000313" key="6">
    <source>
        <dbReference type="EMBL" id="SDV48958.1"/>
    </source>
</evidence>
<feature type="domain" description="Aldehyde dehydrogenase" evidence="5">
    <location>
        <begin position="36"/>
        <end position="495"/>
    </location>
</feature>
<dbReference type="InterPro" id="IPR029510">
    <property type="entry name" value="Ald_DH_CS_GLU"/>
</dbReference>
<dbReference type="GO" id="GO:0016620">
    <property type="term" value="F:oxidoreductase activity, acting on the aldehyde or oxo group of donors, NAD or NADP as acceptor"/>
    <property type="evidence" value="ECO:0007669"/>
    <property type="project" value="InterPro"/>
</dbReference>
<dbReference type="InterPro" id="IPR015590">
    <property type="entry name" value="Aldehyde_DH_dom"/>
</dbReference>
<protein>
    <submittedName>
        <fullName evidence="6">Aldehyde dehydrogenase (NAD+)</fullName>
    </submittedName>
</protein>
<keyword evidence="2 4" id="KW-0560">Oxidoreductase</keyword>
<dbReference type="InterPro" id="IPR016161">
    <property type="entry name" value="Ald_DH/histidinol_DH"/>
</dbReference>
<dbReference type="InterPro" id="IPR016160">
    <property type="entry name" value="Ald_DH_CS_CYS"/>
</dbReference>
<dbReference type="STRING" id="1770053.SAMN05216551_106204"/>
<reference evidence="7" key="1">
    <citation type="submission" date="2016-09" db="EMBL/GenBank/DDBJ databases">
        <authorList>
            <person name="Varghese N."/>
            <person name="Submissions S."/>
        </authorList>
    </citation>
    <scope>NUCLEOTIDE SEQUENCE [LARGE SCALE GENOMIC DNA]</scope>
    <source>
        <strain evidence="7">JS23</strain>
    </source>
</reference>
<evidence type="ECO:0000256" key="2">
    <source>
        <dbReference type="ARBA" id="ARBA00023002"/>
    </source>
</evidence>
<sequence>MSEHTPDTPPHRPADLTAADRNAPAVHRLYIDGQFVSASDGATFDSLNPYTGEVWARAAAATDADVDAAVAAARRAFDDGPWGRSTPQQRAAVLRKLADLVAREAEHFARLESTDNGKLYREMVGQWRYLPEWFHYYAGLATSAVGAVLPSDKPNFVAHTRRDPVGVVAAITPWNSPGLLMIWKLAPALAAGCTFVVKPSEHTPVSTAAFAQLAHEAGLPAGVFNVVTGDGRVGERLVAHPDVDKVAFTGSDAVGRRIAQAASGHFARVSLELGGKSAQVVFDDAEPEHAANGVISGIFAATGQTCMAGSRLLVQRGIADAVVGAIVARARRIKLGDPSDPATEMGPAATRAQYDKILAMIADARAEGATVAFGGGPGEPGGLFVAPTVLTGVRSDMRIVRDEVFGPVLCVQTFDDEAEAVRLANDTRYGLAAGIWTTDVRRANRVALRLRAGSIWINAYRTVGPFAPFGGFGHSGIGRENGPEGLAEFQETKTIWTELEGVRRDPFLLG</sequence>
<evidence type="ECO:0000256" key="4">
    <source>
        <dbReference type="RuleBase" id="RU003345"/>
    </source>
</evidence>
<dbReference type="AlphaFoldDB" id="A0A1H2PQD7"/>
<dbReference type="CDD" id="cd07114">
    <property type="entry name" value="ALDH_DhaS"/>
    <property type="match status" value="1"/>
</dbReference>
<dbReference type="FunFam" id="3.40.309.10:FF:000012">
    <property type="entry name" value="Betaine aldehyde dehydrogenase"/>
    <property type="match status" value="1"/>
</dbReference>
<dbReference type="EMBL" id="FNLO01000006">
    <property type="protein sequence ID" value="SDV48958.1"/>
    <property type="molecule type" value="Genomic_DNA"/>
</dbReference>